<comment type="subcellular location">
    <subcellularLocation>
        <location evidence="1">Cytoplasm</location>
    </subcellularLocation>
</comment>
<evidence type="ECO:0000313" key="7">
    <source>
        <dbReference type="EMBL" id="MTH55186.1"/>
    </source>
</evidence>
<dbReference type="GO" id="GO:0003700">
    <property type="term" value="F:DNA-binding transcription factor activity"/>
    <property type="evidence" value="ECO:0007669"/>
    <property type="project" value="InterPro"/>
</dbReference>
<evidence type="ECO:0000256" key="1">
    <source>
        <dbReference type="ARBA" id="ARBA00004496"/>
    </source>
</evidence>
<dbReference type="PRINTS" id="PR00598">
    <property type="entry name" value="HTHMARR"/>
</dbReference>
<comment type="caution">
    <text evidence="7">The sequence shown here is derived from an EMBL/GenBank/DDBJ whole genome shotgun (WGS) entry which is preliminary data.</text>
</comment>
<organism evidence="7 8">
    <name type="scientific">Metabacillus mangrovi</name>
    <dbReference type="NCBI Taxonomy" id="1491830"/>
    <lineage>
        <taxon>Bacteria</taxon>
        <taxon>Bacillati</taxon>
        <taxon>Bacillota</taxon>
        <taxon>Bacilli</taxon>
        <taxon>Bacillales</taxon>
        <taxon>Bacillaceae</taxon>
        <taxon>Metabacillus</taxon>
    </lineage>
</organism>
<dbReference type="SMART" id="SM00347">
    <property type="entry name" value="HTH_MARR"/>
    <property type="match status" value="1"/>
</dbReference>
<dbReference type="PANTHER" id="PTHR33164">
    <property type="entry name" value="TRANSCRIPTIONAL REGULATOR, MARR FAMILY"/>
    <property type="match status" value="1"/>
</dbReference>
<dbReference type="Pfam" id="PF22381">
    <property type="entry name" value="Staph_reg_Sar_Rot"/>
    <property type="match status" value="1"/>
</dbReference>
<dbReference type="GO" id="GO:0005737">
    <property type="term" value="C:cytoplasm"/>
    <property type="evidence" value="ECO:0007669"/>
    <property type="project" value="UniProtKB-SubCell"/>
</dbReference>
<dbReference type="InterPro" id="IPR000835">
    <property type="entry name" value="HTH_MarR-typ"/>
</dbReference>
<dbReference type="PROSITE" id="PS50995">
    <property type="entry name" value="HTH_MARR_2"/>
    <property type="match status" value="1"/>
</dbReference>
<keyword evidence="8" id="KW-1185">Reference proteome</keyword>
<dbReference type="PANTHER" id="PTHR33164:SF5">
    <property type="entry name" value="ORGANIC HYDROPEROXIDE RESISTANCE TRANSCRIPTIONAL REGULATOR"/>
    <property type="match status" value="1"/>
</dbReference>
<evidence type="ECO:0000256" key="2">
    <source>
        <dbReference type="ARBA" id="ARBA00022490"/>
    </source>
</evidence>
<dbReference type="SUPFAM" id="SSF46785">
    <property type="entry name" value="Winged helix' DNA-binding domain"/>
    <property type="match status" value="1"/>
</dbReference>
<dbReference type="Proteomes" id="UP000434639">
    <property type="component" value="Unassembled WGS sequence"/>
</dbReference>
<gene>
    <name evidence="7" type="ORF">GKZ89_17445</name>
</gene>
<protein>
    <submittedName>
        <fullName evidence="7">MarR family transcriptional regulator</fullName>
    </submittedName>
</protein>
<evidence type="ECO:0000256" key="4">
    <source>
        <dbReference type="ARBA" id="ARBA00023125"/>
    </source>
</evidence>
<evidence type="ECO:0000256" key="5">
    <source>
        <dbReference type="ARBA" id="ARBA00023163"/>
    </source>
</evidence>
<name>A0A7X2V6F1_9BACI</name>
<dbReference type="RefSeq" id="WP_155113682.1">
    <property type="nucleotide sequence ID" value="NZ_WMIB01000024.1"/>
</dbReference>
<dbReference type="EMBL" id="WMIB01000024">
    <property type="protein sequence ID" value="MTH55186.1"/>
    <property type="molecule type" value="Genomic_DNA"/>
</dbReference>
<keyword evidence="4" id="KW-0238">DNA-binding</keyword>
<sequence length="149" mass="16906">MENESKLKLENQLCFALYASSKELSAMYRPMLDPLNLTFPQYLVMLVLWETNGQTVKEIGEKLMLDSGTLTPMLKRLETSGLLQRVRSKEDERKMMITLTATGEKLRTEASCIPDKVAPKLGLSIEEYKLLLKTLKNLTIHLKQGGNES</sequence>
<dbReference type="InterPro" id="IPR055166">
    <property type="entry name" value="Transc_reg_Sar_Rot_HTH"/>
</dbReference>
<dbReference type="Gene3D" id="1.10.10.10">
    <property type="entry name" value="Winged helix-like DNA-binding domain superfamily/Winged helix DNA-binding domain"/>
    <property type="match status" value="1"/>
</dbReference>
<evidence type="ECO:0000313" key="8">
    <source>
        <dbReference type="Proteomes" id="UP000434639"/>
    </source>
</evidence>
<accession>A0A7X2V6F1</accession>
<keyword evidence="5" id="KW-0804">Transcription</keyword>
<dbReference type="OrthoDB" id="9806864at2"/>
<reference evidence="7 8" key="1">
    <citation type="journal article" date="2017" name="Int. J. Syst. Evol. Microbiol.">
        <title>Bacillus mangrovi sp. nov., isolated from a sediment sample from a mangrove forest.</title>
        <authorList>
            <person name="Gupta V."/>
            <person name="Singh P.K."/>
            <person name="Korpole S."/>
            <person name="Tanuku N.R.S."/>
            <person name="Pinnaka A.K."/>
        </authorList>
    </citation>
    <scope>NUCLEOTIDE SEQUENCE [LARGE SCALE GENOMIC DNA]</scope>
    <source>
        <strain evidence="7 8">KCTC 33872</strain>
    </source>
</reference>
<dbReference type="FunFam" id="1.10.10.10:FF:000163">
    <property type="entry name" value="MarR family transcriptional regulator"/>
    <property type="match status" value="1"/>
</dbReference>
<dbReference type="InterPro" id="IPR036390">
    <property type="entry name" value="WH_DNA-bd_sf"/>
</dbReference>
<dbReference type="AlphaFoldDB" id="A0A7X2V6F1"/>
<evidence type="ECO:0000259" key="6">
    <source>
        <dbReference type="PROSITE" id="PS50995"/>
    </source>
</evidence>
<proteinExistence type="predicted"/>
<dbReference type="InterPro" id="IPR036388">
    <property type="entry name" value="WH-like_DNA-bd_sf"/>
</dbReference>
<dbReference type="InterPro" id="IPR039422">
    <property type="entry name" value="MarR/SlyA-like"/>
</dbReference>
<dbReference type="GO" id="GO:0003677">
    <property type="term" value="F:DNA binding"/>
    <property type="evidence" value="ECO:0007669"/>
    <property type="project" value="UniProtKB-KW"/>
</dbReference>
<keyword evidence="3" id="KW-0805">Transcription regulation</keyword>
<evidence type="ECO:0000256" key="3">
    <source>
        <dbReference type="ARBA" id="ARBA00023015"/>
    </source>
</evidence>
<feature type="domain" description="HTH marR-type" evidence="6">
    <location>
        <begin position="10"/>
        <end position="140"/>
    </location>
</feature>
<dbReference type="GO" id="GO:0006950">
    <property type="term" value="P:response to stress"/>
    <property type="evidence" value="ECO:0007669"/>
    <property type="project" value="TreeGrafter"/>
</dbReference>
<keyword evidence="2" id="KW-0963">Cytoplasm</keyword>